<keyword evidence="6" id="KW-0408">Iron</keyword>
<proteinExistence type="inferred from homology"/>
<feature type="transmembrane region" description="Helical" evidence="8">
    <location>
        <begin position="331"/>
        <end position="352"/>
    </location>
</feature>
<comment type="similarity">
    <text evidence="7">Belongs to the chloroperoxidase family.</text>
</comment>
<dbReference type="EMBL" id="CAJNOM010000180">
    <property type="protein sequence ID" value="CAF1188731.1"/>
    <property type="molecule type" value="Genomic_DNA"/>
</dbReference>
<evidence type="ECO:0000256" key="7">
    <source>
        <dbReference type="ARBA" id="ARBA00025795"/>
    </source>
</evidence>
<feature type="domain" description="Heme haloperoxidase family profile" evidence="9">
    <location>
        <begin position="88"/>
        <end position="336"/>
    </location>
</feature>
<dbReference type="EMBL" id="CAJNOM010000184">
    <property type="protein sequence ID" value="CAF1194242.1"/>
    <property type="molecule type" value="Genomic_DNA"/>
</dbReference>
<dbReference type="InterPro" id="IPR036851">
    <property type="entry name" value="Chloroperoxidase-like_sf"/>
</dbReference>
<evidence type="ECO:0000313" key="13">
    <source>
        <dbReference type="Proteomes" id="UP000663832"/>
    </source>
</evidence>
<evidence type="ECO:0000256" key="4">
    <source>
        <dbReference type="ARBA" id="ARBA00022723"/>
    </source>
</evidence>
<protein>
    <recommendedName>
        <fullName evidence="9">Heme haloperoxidase family profile domain-containing protein</fullName>
    </recommendedName>
</protein>
<dbReference type="InterPro" id="IPR000028">
    <property type="entry name" value="Chloroperoxidase"/>
</dbReference>
<evidence type="ECO:0000256" key="3">
    <source>
        <dbReference type="ARBA" id="ARBA00022617"/>
    </source>
</evidence>
<keyword evidence="8" id="KW-0472">Membrane</keyword>
<gene>
    <name evidence="10" type="ORF">BJG266_LOCUS7322</name>
    <name evidence="11" type="ORF">QVE165_LOCUS25119</name>
    <name evidence="12" type="ORF">QVE165_LOCUS25429</name>
</gene>
<keyword evidence="13" id="KW-1185">Reference proteome</keyword>
<dbReference type="GO" id="GO:0004601">
    <property type="term" value="F:peroxidase activity"/>
    <property type="evidence" value="ECO:0007669"/>
    <property type="project" value="UniProtKB-KW"/>
</dbReference>
<dbReference type="Proteomes" id="UP000663877">
    <property type="component" value="Unassembled WGS sequence"/>
</dbReference>
<accession>A0A814VIN5</accession>
<evidence type="ECO:0000256" key="8">
    <source>
        <dbReference type="SAM" id="Phobius"/>
    </source>
</evidence>
<dbReference type="Gene3D" id="1.10.489.10">
    <property type="entry name" value="Chloroperoxidase-like"/>
    <property type="match status" value="1"/>
</dbReference>
<keyword evidence="3" id="KW-0349">Heme</keyword>
<keyword evidence="4" id="KW-0479">Metal-binding</keyword>
<evidence type="ECO:0000256" key="1">
    <source>
        <dbReference type="ARBA" id="ARBA00001970"/>
    </source>
</evidence>
<keyword evidence="2" id="KW-0575">Peroxidase</keyword>
<dbReference type="AlphaFoldDB" id="A0A814VIN5"/>
<name>A0A814VIN5_9BILA</name>
<evidence type="ECO:0000256" key="6">
    <source>
        <dbReference type="ARBA" id="ARBA00023004"/>
    </source>
</evidence>
<evidence type="ECO:0000313" key="11">
    <source>
        <dbReference type="EMBL" id="CAF1188731.1"/>
    </source>
</evidence>
<keyword evidence="8" id="KW-0812">Transmembrane</keyword>
<organism evidence="11 13">
    <name type="scientific">Adineta steineri</name>
    <dbReference type="NCBI Taxonomy" id="433720"/>
    <lineage>
        <taxon>Eukaryota</taxon>
        <taxon>Metazoa</taxon>
        <taxon>Spiralia</taxon>
        <taxon>Gnathifera</taxon>
        <taxon>Rotifera</taxon>
        <taxon>Eurotatoria</taxon>
        <taxon>Bdelloidea</taxon>
        <taxon>Adinetida</taxon>
        <taxon>Adinetidae</taxon>
        <taxon>Adineta</taxon>
    </lineage>
</organism>
<evidence type="ECO:0000256" key="5">
    <source>
        <dbReference type="ARBA" id="ARBA00023002"/>
    </source>
</evidence>
<dbReference type="PANTHER" id="PTHR33577">
    <property type="entry name" value="STERIGMATOCYSTIN BIOSYNTHESIS PEROXIDASE STCC-RELATED"/>
    <property type="match status" value="1"/>
</dbReference>
<dbReference type="EMBL" id="CAJNOI010000022">
    <property type="protein sequence ID" value="CAF0841214.1"/>
    <property type="molecule type" value="Genomic_DNA"/>
</dbReference>
<keyword evidence="8" id="KW-1133">Transmembrane helix</keyword>
<evidence type="ECO:0000259" key="9">
    <source>
        <dbReference type="PROSITE" id="PS51405"/>
    </source>
</evidence>
<comment type="cofactor">
    <cofactor evidence="1">
        <name>heme b</name>
        <dbReference type="ChEBI" id="CHEBI:60344"/>
    </cofactor>
</comment>
<dbReference type="PANTHER" id="PTHR33577:SF1">
    <property type="entry name" value="HEME HALOPEROXIDASE FAMILY PROFILE DOMAIN-CONTAINING PROTEIN"/>
    <property type="match status" value="1"/>
</dbReference>
<dbReference type="GO" id="GO:0046872">
    <property type="term" value="F:metal ion binding"/>
    <property type="evidence" value="ECO:0007669"/>
    <property type="project" value="UniProtKB-KW"/>
</dbReference>
<dbReference type="Proteomes" id="UP000663832">
    <property type="component" value="Unassembled WGS sequence"/>
</dbReference>
<dbReference type="OrthoDB" id="407298at2759"/>
<reference evidence="11" key="1">
    <citation type="submission" date="2021-02" db="EMBL/GenBank/DDBJ databases">
        <authorList>
            <person name="Nowell W R."/>
        </authorList>
    </citation>
    <scope>NUCLEOTIDE SEQUENCE</scope>
</reference>
<feature type="transmembrane region" description="Helical" evidence="8">
    <location>
        <begin position="249"/>
        <end position="270"/>
    </location>
</feature>
<evidence type="ECO:0000313" key="12">
    <source>
        <dbReference type="EMBL" id="CAF1194242.1"/>
    </source>
</evidence>
<evidence type="ECO:0000256" key="2">
    <source>
        <dbReference type="ARBA" id="ARBA00022559"/>
    </source>
</evidence>
<dbReference type="PROSITE" id="PS51405">
    <property type="entry name" value="HEME_HALOPEROXIDASE"/>
    <property type="match status" value="1"/>
</dbReference>
<dbReference type="Pfam" id="PF01328">
    <property type="entry name" value="Peroxidase_2"/>
    <property type="match status" value="1"/>
</dbReference>
<evidence type="ECO:0000313" key="10">
    <source>
        <dbReference type="EMBL" id="CAF0841214.1"/>
    </source>
</evidence>
<dbReference type="SUPFAM" id="SSF47571">
    <property type="entry name" value="Cloroperoxidase"/>
    <property type="match status" value="1"/>
</dbReference>
<keyword evidence="5" id="KW-0560">Oxidoreductase</keyword>
<sequence length="452" mass="49856">MVLFDQHIRRAITAIYLILYIQHTSAFRILSKRDNLNSGTSSTGCPFAKLGNQANSGIDTANDILGPIFSSVAEPLLTHGEQIRPEPGFYYQEPNITANPPDQRGVCPGLNLLANYGYLPRNGIVTLAQVLEATSRGFNMGTDLALVLAATTIFTSGNILTETFSIGGPDLRVGIGNVGGLDRHNTVECDISPNREDYYTGKCDNHHLSSRIFKQNVKCAEQQCGLFNLDAMTQQYSQNADYSKTNNPYLFYSIPSLLVSVGAHIFYSYLFSNGTYEFGGTPDYTSISNIVGAKLVTTNNDYDFEYVPERWPEINNSAGKPWYRRGIEFDFAAFLAIVPLVYAANPVFLNFAQIGTSNLTPQTIACDFYNTILQFTPAYYGQALEDSFNVTTWIIAKLDPVFSQTIFGCPAASFSNNGGNCPSNQNANKTNNSTCFAKTNQYYKVYFPTASK</sequence>
<comment type="caution">
    <text evidence="11">The sequence shown here is derived from an EMBL/GenBank/DDBJ whole genome shotgun (WGS) entry which is preliminary data.</text>
</comment>